<dbReference type="EMBL" id="JACHVQ010000003">
    <property type="protein sequence ID" value="MBB2893731.1"/>
    <property type="molecule type" value="Genomic_DNA"/>
</dbReference>
<dbReference type="AlphaFoldDB" id="A0A839NGE0"/>
<sequence>MARRGVDLTLRLRAERAGIDPRAHHVYGHPGVGGVDLDGLWQSAEWRIDDLLAGVAATSNCGWAPTAWFVLTASPYVGHLLARHPKLTLHETFDLKVDDTDDARIFRYGLTGSLIDRVMTRSRWSIARAGAATEWTTNDLGMLWLPGYGPGTVLVPVSPRYAFVLAAGSPTYRYGHGRIAMRTYDWSDDDVAVINDLLAMLAPREVYSRSERLADRSRALWQDADTVSNRDGVDAILLRQFEAEQVAYPLLQGQFVDNETSWGRFMAATHQFECSCEEIWSKVGEKDAGRARAAMHGAIATGIASLRRESPRTWEDIIMHGKPSPQVPSVMNAKVVSTDPFLCAIVDRQGIRVLRPDREHGLQGFIRASNSG</sequence>
<gene>
    <name evidence="1" type="ORF">FHU39_003762</name>
</gene>
<accession>A0A839NGE0</accession>
<reference evidence="1 2" key="1">
    <citation type="submission" date="2020-08" db="EMBL/GenBank/DDBJ databases">
        <title>Sequencing the genomes of 1000 actinobacteria strains.</title>
        <authorList>
            <person name="Klenk H.-P."/>
        </authorList>
    </citation>
    <scope>NUCLEOTIDE SEQUENCE [LARGE SCALE GENOMIC DNA]</scope>
    <source>
        <strain evidence="1 2">DSM 105369</strain>
    </source>
</reference>
<dbReference type="Proteomes" id="UP000559182">
    <property type="component" value="Unassembled WGS sequence"/>
</dbReference>
<comment type="caution">
    <text evidence="1">The sequence shown here is derived from an EMBL/GenBank/DDBJ whole genome shotgun (WGS) entry which is preliminary data.</text>
</comment>
<proteinExistence type="predicted"/>
<keyword evidence="2" id="KW-1185">Reference proteome</keyword>
<protein>
    <submittedName>
        <fullName evidence="1">Uncharacterized protein</fullName>
    </submittedName>
</protein>
<evidence type="ECO:0000313" key="2">
    <source>
        <dbReference type="Proteomes" id="UP000559182"/>
    </source>
</evidence>
<evidence type="ECO:0000313" key="1">
    <source>
        <dbReference type="EMBL" id="MBB2893731.1"/>
    </source>
</evidence>
<name>A0A839NGE0_9MICO</name>
<organism evidence="1 2">
    <name type="scientific">Flexivirga oryzae</name>
    <dbReference type="NCBI Taxonomy" id="1794944"/>
    <lineage>
        <taxon>Bacteria</taxon>
        <taxon>Bacillati</taxon>
        <taxon>Actinomycetota</taxon>
        <taxon>Actinomycetes</taxon>
        <taxon>Micrococcales</taxon>
        <taxon>Dermacoccaceae</taxon>
        <taxon>Flexivirga</taxon>
    </lineage>
</organism>